<accession>A0ABR0AK80</accession>
<proteinExistence type="predicted"/>
<gene>
    <name evidence="1" type="ORF">OUZ56_014589</name>
</gene>
<name>A0ABR0AK80_9CRUS</name>
<sequence>MKANHNKEATGVADERQTEVFHEKQVDSRFHVELSVLNFGVLATAVNVTRIYNRQEQLCSCGQIL</sequence>
<organism evidence="1 2">
    <name type="scientific">Daphnia magna</name>
    <dbReference type="NCBI Taxonomy" id="35525"/>
    <lineage>
        <taxon>Eukaryota</taxon>
        <taxon>Metazoa</taxon>
        <taxon>Ecdysozoa</taxon>
        <taxon>Arthropoda</taxon>
        <taxon>Crustacea</taxon>
        <taxon>Branchiopoda</taxon>
        <taxon>Diplostraca</taxon>
        <taxon>Cladocera</taxon>
        <taxon>Anomopoda</taxon>
        <taxon>Daphniidae</taxon>
        <taxon>Daphnia</taxon>
    </lineage>
</organism>
<comment type="caution">
    <text evidence="1">The sequence shown here is derived from an EMBL/GenBank/DDBJ whole genome shotgun (WGS) entry which is preliminary data.</text>
</comment>
<protein>
    <submittedName>
        <fullName evidence="1">Uncharacterized protein</fullName>
    </submittedName>
</protein>
<dbReference type="Proteomes" id="UP001234178">
    <property type="component" value="Unassembled WGS sequence"/>
</dbReference>
<evidence type="ECO:0000313" key="1">
    <source>
        <dbReference type="EMBL" id="KAK4025527.1"/>
    </source>
</evidence>
<evidence type="ECO:0000313" key="2">
    <source>
        <dbReference type="Proteomes" id="UP001234178"/>
    </source>
</evidence>
<dbReference type="EMBL" id="JAOYFB010000038">
    <property type="protein sequence ID" value="KAK4025527.1"/>
    <property type="molecule type" value="Genomic_DNA"/>
</dbReference>
<keyword evidence="2" id="KW-1185">Reference proteome</keyword>
<reference evidence="1 2" key="1">
    <citation type="journal article" date="2023" name="Nucleic Acids Res.">
        <title>The hologenome of Daphnia magna reveals possible DNA methylation and microbiome-mediated evolution of the host genome.</title>
        <authorList>
            <person name="Chaturvedi A."/>
            <person name="Li X."/>
            <person name="Dhandapani V."/>
            <person name="Marshall H."/>
            <person name="Kissane S."/>
            <person name="Cuenca-Cambronero M."/>
            <person name="Asole G."/>
            <person name="Calvet F."/>
            <person name="Ruiz-Romero M."/>
            <person name="Marangio P."/>
            <person name="Guigo R."/>
            <person name="Rago D."/>
            <person name="Mirbahai L."/>
            <person name="Eastwood N."/>
            <person name="Colbourne J.K."/>
            <person name="Zhou J."/>
            <person name="Mallon E."/>
            <person name="Orsini L."/>
        </authorList>
    </citation>
    <scope>NUCLEOTIDE SEQUENCE [LARGE SCALE GENOMIC DNA]</scope>
    <source>
        <strain evidence="1">LRV0_1</strain>
    </source>
</reference>